<dbReference type="InterPro" id="IPR011528">
    <property type="entry name" value="NERD"/>
</dbReference>
<dbReference type="RefSeq" id="WP_094396735.1">
    <property type="nucleotide sequence ID" value="NZ_CP016893.1"/>
</dbReference>
<dbReference type="Proteomes" id="UP000214975">
    <property type="component" value="Chromosome"/>
</dbReference>
<sequence>MFASFVEQDEEVKEIFYQKIKEKMEKEKQKHLDKISEGFFGWLLEPIADIAYTWRRDSEKKQGNSGENSVSWALHFWLPSDAVIVNDLVLEPMPDDYIQIDHLVLNYNGIFVLETKSWDGAFLGSKNKWRMRQGNKWVEVKSPTKQNERHVRLFKTWLEENLPEIFEKVKENIYPIVVFKRAKWIKAENCNMPVVIGGMEAVGEIKKIKGDNISKEQINKIVEAIKKAKPLDHEEWNKKHSKEKNNYQLFQGKNSSGKMYIRIKGTKEDAEKVADEYKNQNYTIIDIKQDKKEKDVWFFYYSK</sequence>
<reference evidence="2 3" key="1">
    <citation type="submission" date="2016-08" db="EMBL/GenBank/DDBJ databases">
        <title>A novel genetic cassette of butanologenic Thermoanaerobacterium thermosaccharolyticum that directly convert cellulose to butanol.</title>
        <authorList>
            <person name="Li T."/>
            <person name="He J."/>
        </authorList>
    </citation>
    <scope>NUCLEOTIDE SEQUENCE [LARGE SCALE GENOMIC DNA]</scope>
    <source>
        <strain evidence="2 3">TG57</strain>
    </source>
</reference>
<name>A0A223HVJ7_THETR</name>
<accession>A0A223HVJ7</accession>
<dbReference type="PROSITE" id="PS50965">
    <property type="entry name" value="NERD"/>
    <property type="match status" value="1"/>
</dbReference>
<dbReference type="EMBL" id="CP016893">
    <property type="protein sequence ID" value="AST56499.1"/>
    <property type="molecule type" value="Genomic_DNA"/>
</dbReference>
<feature type="domain" description="NERD" evidence="1">
    <location>
        <begin position="62"/>
        <end position="177"/>
    </location>
</feature>
<proteinExistence type="predicted"/>
<protein>
    <submittedName>
        <fullName evidence="2">Nuclease</fullName>
    </submittedName>
</protein>
<dbReference type="AlphaFoldDB" id="A0A223HVJ7"/>
<gene>
    <name evidence="2" type="ORF">Thert_00275</name>
</gene>
<evidence type="ECO:0000313" key="2">
    <source>
        <dbReference type="EMBL" id="AST56499.1"/>
    </source>
</evidence>
<evidence type="ECO:0000259" key="1">
    <source>
        <dbReference type="PROSITE" id="PS50965"/>
    </source>
</evidence>
<evidence type="ECO:0000313" key="3">
    <source>
        <dbReference type="Proteomes" id="UP000214975"/>
    </source>
</evidence>
<organism evidence="2 3">
    <name type="scientific">Thermoanaerobacterium thermosaccharolyticum</name>
    <name type="common">Clostridium thermosaccharolyticum</name>
    <dbReference type="NCBI Taxonomy" id="1517"/>
    <lineage>
        <taxon>Bacteria</taxon>
        <taxon>Bacillati</taxon>
        <taxon>Bacillota</taxon>
        <taxon>Clostridia</taxon>
        <taxon>Thermoanaerobacterales</taxon>
        <taxon>Thermoanaerobacteraceae</taxon>
        <taxon>Thermoanaerobacterium</taxon>
    </lineage>
</organism>
<dbReference type="Pfam" id="PF08378">
    <property type="entry name" value="NERD"/>
    <property type="match status" value="1"/>
</dbReference>